<dbReference type="AlphaFoldDB" id="A0AAV4URZ1"/>
<dbReference type="EMBL" id="BPLR01013358">
    <property type="protein sequence ID" value="GIY60686.1"/>
    <property type="molecule type" value="Genomic_DNA"/>
</dbReference>
<accession>A0AAV4URZ1</accession>
<organism evidence="2 3">
    <name type="scientific">Caerostris extrusa</name>
    <name type="common">Bark spider</name>
    <name type="synonym">Caerostris bankana</name>
    <dbReference type="NCBI Taxonomy" id="172846"/>
    <lineage>
        <taxon>Eukaryota</taxon>
        <taxon>Metazoa</taxon>
        <taxon>Ecdysozoa</taxon>
        <taxon>Arthropoda</taxon>
        <taxon>Chelicerata</taxon>
        <taxon>Arachnida</taxon>
        <taxon>Araneae</taxon>
        <taxon>Araneomorphae</taxon>
        <taxon>Entelegynae</taxon>
        <taxon>Araneoidea</taxon>
        <taxon>Araneidae</taxon>
        <taxon>Caerostris</taxon>
    </lineage>
</organism>
<keyword evidence="1" id="KW-0732">Signal</keyword>
<reference evidence="2 3" key="1">
    <citation type="submission" date="2021-06" db="EMBL/GenBank/DDBJ databases">
        <title>Caerostris extrusa draft genome.</title>
        <authorList>
            <person name="Kono N."/>
            <person name="Arakawa K."/>
        </authorList>
    </citation>
    <scope>NUCLEOTIDE SEQUENCE [LARGE SCALE GENOMIC DNA]</scope>
</reference>
<proteinExistence type="predicted"/>
<comment type="caution">
    <text evidence="2">The sequence shown here is derived from an EMBL/GenBank/DDBJ whole genome shotgun (WGS) entry which is preliminary data.</text>
</comment>
<keyword evidence="3" id="KW-1185">Reference proteome</keyword>
<sequence length="81" mass="9257">MLLGCWALLILVSVSTASFEPEDAVEVEILKRKMLAGLGMKSLPDMRQVNTSQTVMRRMQRKYLRSVKRSQRELLSFEPTG</sequence>
<feature type="chain" id="PRO_5043394287" evidence="1">
    <location>
        <begin position="18"/>
        <end position="81"/>
    </location>
</feature>
<evidence type="ECO:0000313" key="2">
    <source>
        <dbReference type="EMBL" id="GIY60686.1"/>
    </source>
</evidence>
<feature type="signal peptide" evidence="1">
    <location>
        <begin position="1"/>
        <end position="17"/>
    </location>
</feature>
<name>A0AAV4URZ1_CAEEX</name>
<gene>
    <name evidence="2" type="ORF">CEXT_33471</name>
</gene>
<dbReference type="Proteomes" id="UP001054945">
    <property type="component" value="Unassembled WGS sequence"/>
</dbReference>
<evidence type="ECO:0000256" key="1">
    <source>
        <dbReference type="SAM" id="SignalP"/>
    </source>
</evidence>
<protein>
    <submittedName>
        <fullName evidence="2">Uncharacterized protein</fullName>
    </submittedName>
</protein>
<evidence type="ECO:0000313" key="3">
    <source>
        <dbReference type="Proteomes" id="UP001054945"/>
    </source>
</evidence>